<dbReference type="AlphaFoldDB" id="A0AAP0KXZ7"/>
<sequence length="58" mass="6589">MKNWIFLGALIFQNLFKNSAGPLPLLTSPIAIPFLTLDLSNNTARLYTDFTMKEHDFS</sequence>
<keyword evidence="3" id="KW-1185">Reference proteome</keyword>
<feature type="signal peptide" evidence="1">
    <location>
        <begin position="1"/>
        <end position="20"/>
    </location>
</feature>
<evidence type="ECO:0000313" key="2">
    <source>
        <dbReference type="EMBL" id="KAK9160798.1"/>
    </source>
</evidence>
<protein>
    <submittedName>
        <fullName evidence="2">Uncharacterized protein</fullName>
    </submittedName>
</protein>
<organism evidence="2 3">
    <name type="scientific">Stephania yunnanensis</name>
    <dbReference type="NCBI Taxonomy" id="152371"/>
    <lineage>
        <taxon>Eukaryota</taxon>
        <taxon>Viridiplantae</taxon>
        <taxon>Streptophyta</taxon>
        <taxon>Embryophyta</taxon>
        <taxon>Tracheophyta</taxon>
        <taxon>Spermatophyta</taxon>
        <taxon>Magnoliopsida</taxon>
        <taxon>Ranunculales</taxon>
        <taxon>Menispermaceae</taxon>
        <taxon>Menispermoideae</taxon>
        <taxon>Cissampelideae</taxon>
        <taxon>Stephania</taxon>
    </lineage>
</organism>
<keyword evidence="1" id="KW-0732">Signal</keyword>
<feature type="chain" id="PRO_5042984026" evidence="1">
    <location>
        <begin position="21"/>
        <end position="58"/>
    </location>
</feature>
<comment type="caution">
    <text evidence="2">The sequence shown here is derived from an EMBL/GenBank/DDBJ whole genome shotgun (WGS) entry which is preliminary data.</text>
</comment>
<accession>A0AAP0KXZ7</accession>
<dbReference type="EMBL" id="JBBNAF010000003">
    <property type="protein sequence ID" value="KAK9160798.1"/>
    <property type="molecule type" value="Genomic_DNA"/>
</dbReference>
<evidence type="ECO:0000256" key="1">
    <source>
        <dbReference type="SAM" id="SignalP"/>
    </source>
</evidence>
<name>A0AAP0KXZ7_9MAGN</name>
<dbReference type="Proteomes" id="UP001420932">
    <property type="component" value="Unassembled WGS sequence"/>
</dbReference>
<gene>
    <name evidence="2" type="ORF">Syun_007139</name>
</gene>
<evidence type="ECO:0000313" key="3">
    <source>
        <dbReference type="Proteomes" id="UP001420932"/>
    </source>
</evidence>
<reference evidence="2 3" key="1">
    <citation type="submission" date="2024-01" db="EMBL/GenBank/DDBJ databases">
        <title>Genome assemblies of Stephania.</title>
        <authorList>
            <person name="Yang L."/>
        </authorList>
    </citation>
    <scope>NUCLEOTIDE SEQUENCE [LARGE SCALE GENOMIC DNA]</scope>
    <source>
        <strain evidence="2">YNDBR</strain>
        <tissue evidence="2">Leaf</tissue>
    </source>
</reference>
<proteinExistence type="predicted"/>